<feature type="signal peptide" evidence="1">
    <location>
        <begin position="1"/>
        <end position="24"/>
    </location>
</feature>
<accession>A0A1L3SMR6</accession>
<evidence type="ECO:0000313" key="3">
    <source>
        <dbReference type="Proteomes" id="UP000182840"/>
    </source>
</evidence>
<dbReference type="Proteomes" id="UP000182840">
    <property type="component" value="Chromosome"/>
</dbReference>
<sequence length="321" mass="33743">MKSIIKLAAALFAASAVLSTSAAAQTVSISTLPPGSINNVQTQAIAKVVQEEAGIQMRVVTFNSPAASMGAVQAGQAAATFMSNDEVGIAVRGKDEHEGKPLDKLQLAATVFPFKVGVLVRKDSGIESVADLKGKRFPIGWQGFPQGIALSNAILATAGLTLDDTDGVPTANLLRAADDFKAGRLDATIFAVGAPKMAEVDAAVGIKFLDLDDSEEAKKAMASIRPEYTVAKQVPLPHLNGVIGETDLMQYAMTVAVSANTDEETVYNIVKAIHENKDALVAAHPSFNAMTPDNLAVQQPGVTYHPGAIRYYKEIGIWPGE</sequence>
<dbReference type="OrthoDB" id="9776669at2"/>
<evidence type="ECO:0000313" key="2">
    <source>
        <dbReference type="EMBL" id="APH70699.1"/>
    </source>
</evidence>
<keyword evidence="3" id="KW-1185">Reference proteome</keyword>
<dbReference type="STRING" id="1670800.BSQ44_04330"/>
<dbReference type="EMBL" id="CP018171">
    <property type="protein sequence ID" value="APH70699.1"/>
    <property type="molecule type" value="Genomic_DNA"/>
</dbReference>
<dbReference type="InterPro" id="IPR011852">
    <property type="entry name" value="TRAP_TAXI"/>
</dbReference>
<keyword evidence="1" id="KW-0732">Signal</keyword>
<dbReference type="KEGG" id="meso:BSQ44_04330"/>
<dbReference type="RefSeq" id="WP_072602108.1">
    <property type="nucleotide sequence ID" value="NZ_CP018171.1"/>
</dbReference>
<evidence type="ECO:0008006" key="4">
    <source>
        <dbReference type="Google" id="ProtNLM"/>
    </source>
</evidence>
<gene>
    <name evidence="2" type="ORF">BSQ44_04330</name>
</gene>
<dbReference type="Gene3D" id="3.40.190.10">
    <property type="entry name" value="Periplasmic binding protein-like II"/>
    <property type="match status" value="2"/>
</dbReference>
<organism evidence="2 3">
    <name type="scientific">Aquibium oceanicum</name>
    <dbReference type="NCBI Taxonomy" id="1670800"/>
    <lineage>
        <taxon>Bacteria</taxon>
        <taxon>Pseudomonadati</taxon>
        <taxon>Pseudomonadota</taxon>
        <taxon>Alphaproteobacteria</taxon>
        <taxon>Hyphomicrobiales</taxon>
        <taxon>Phyllobacteriaceae</taxon>
        <taxon>Aquibium</taxon>
    </lineage>
</organism>
<evidence type="ECO:0000256" key="1">
    <source>
        <dbReference type="SAM" id="SignalP"/>
    </source>
</evidence>
<dbReference type="PANTHER" id="PTHR42941:SF1">
    <property type="entry name" value="SLL1037 PROTEIN"/>
    <property type="match status" value="1"/>
</dbReference>
<proteinExistence type="predicted"/>
<feature type="chain" id="PRO_5012001377" description="TAXI family TRAP transporter solute-binding subunit" evidence="1">
    <location>
        <begin position="25"/>
        <end position="321"/>
    </location>
</feature>
<dbReference type="AlphaFoldDB" id="A0A1L3SMR6"/>
<dbReference type="Pfam" id="PF16868">
    <property type="entry name" value="NMT1_3"/>
    <property type="match status" value="1"/>
</dbReference>
<dbReference type="NCBIfam" id="TIGR02122">
    <property type="entry name" value="TRAP_TAXI"/>
    <property type="match status" value="1"/>
</dbReference>
<protein>
    <recommendedName>
        <fullName evidence="4">TAXI family TRAP transporter solute-binding subunit</fullName>
    </recommendedName>
</protein>
<dbReference type="SUPFAM" id="SSF53850">
    <property type="entry name" value="Periplasmic binding protein-like II"/>
    <property type="match status" value="1"/>
</dbReference>
<dbReference type="PANTHER" id="PTHR42941">
    <property type="entry name" value="SLL1037 PROTEIN"/>
    <property type="match status" value="1"/>
</dbReference>
<name>A0A1L3SMR6_9HYPH</name>
<reference evidence="3" key="1">
    <citation type="submission" date="2016-11" db="EMBL/GenBank/DDBJ databases">
        <title>Mesorhizobium oceanicum sp. nov., isolated from deep seawater in South China Sea.</title>
        <authorList>
            <person name="Fu G.-Y."/>
        </authorList>
    </citation>
    <scope>NUCLEOTIDE SEQUENCE [LARGE SCALE GENOMIC DNA]</scope>
    <source>
        <strain evidence="3">B7</strain>
    </source>
</reference>